<dbReference type="InterPro" id="IPR029471">
    <property type="entry name" value="HNH_5"/>
</dbReference>
<reference evidence="3 4" key="1">
    <citation type="submission" date="2019-01" db="EMBL/GenBank/DDBJ databases">
        <title>Genomic insights into the origins and evolution of symbiotic genes in the Phaseolus vulgaris microsymbionts.</title>
        <authorList>
            <person name="Tong W."/>
        </authorList>
    </citation>
    <scope>NUCLEOTIDE SEQUENCE [LARGE SCALE GENOMIC DNA]</scope>
    <source>
        <strain evidence="3 4">FH23</strain>
        <plasmid evidence="4">prapfh23a</plasmid>
    </source>
</reference>
<dbReference type="Pfam" id="PF14279">
    <property type="entry name" value="HNH_5"/>
    <property type="match status" value="1"/>
</dbReference>
<dbReference type="AlphaFoldDB" id="A0AAE5WRS3"/>
<dbReference type="Proteomes" id="UP000220927">
    <property type="component" value="Plasmid pRapFH23a"/>
</dbReference>
<evidence type="ECO:0000256" key="1">
    <source>
        <dbReference type="SAM" id="MobiDB-lite"/>
    </source>
</evidence>
<sequence length="112" mass="12650">MVLTKADICIFCRKSHVAFRSVEHIIPESLGNLSGRHLLPKGIVCDPCNNYFSHSVEAPILSHISFQKYSREVSNTYQASKNTFCERVCNGHRRRSRHAVGQKIGKAGSHQR</sequence>
<dbReference type="EMBL" id="CP034999">
    <property type="protein sequence ID" value="QAS81262.1"/>
    <property type="molecule type" value="Genomic_DNA"/>
</dbReference>
<keyword evidence="4" id="KW-1185">Reference proteome</keyword>
<gene>
    <name evidence="3" type="ORF">CO657_22920</name>
</gene>
<keyword evidence="3" id="KW-0614">Plasmid</keyword>
<organism evidence="3 4">
    <name type="scientific">Rhizobium acidisoli</name>
    <dbReference type="NCBI Taxonomy" id="1538158"/>
    <lineage>
        <taxon>Bacteria</taxon>
        <taxon>Pseudomonadati</taxon>
        <taxon>Pseudomonadota</taxon>
        <taxon>Alphaproteobacteria</taxon>
        <taxon>Hyphomicrobiales</taxon>
        <taxon>Rhizobiaceae</taxon>
        <taxon>Rhizobium/Agrobacterium group</taxon>
        <taxon>Rhizobium</taxon>
    </lineage>
</organism>
<accession>A0AAE5WRS3</accession>
<feature type="region of interest" description="Disordered" evidence="1">
    <location>
        <begin position="93"/>
        <end position="112"/>
    </location>
</feature>
<geneLocation type="plasmid" evidence="4">
    <name>prapfh23a</name>
</geneLocation>
<feature type="domain" description="HNH endonuclease 5" evidence="2">
    <location>
        <begin position="9"/>
        <end position="63"/>
    </location>
</feature>
<protein>
    <recommendedName>
        <fullName evidence="2">HNH endonuclease 5 domain-containing protein</fullName>
    </recommendedName>
</protein>
<evidence type="ECO:0000313" key="4">
    <source>
        <dbReference type="Proteomes" id="UP000220927"/>
    </source>
</evidence>
<evidence type="ECO:0000259" key="2">
    <source>
        <dbReference type="Pfam" id="PF14279"/>
    </source>
</evidence>
<dbReference type="KEGG" id="rad:CO657_22920"/>
<proteinExistence type="predicted"/>
<name>A0AAE5WRS3_9HYPH</name>
<evidence type="ECO:0000313" key="3">
    <source>
        <dbReference type="EMBL" id="QAS81262.1"/>
    </source>
</evidence>